<protein>
    <submittedName>
        <fullName evidence="1">Uncharacterized protein</fullName>
    </submittedName>
</protein>
<comment type="caution">
    <text evidence="1">The sequence shown here is derived from an EMBL/GenBank/DDBJ whole genome shotgun (WGS) entry which is preliminary data.</text>
</comment>
<name>A0A318VA05_9GAMM</name>
<proteinExistence type="predicted"/>
<evidence type="ECO:0000313" key="2">
    <source>
        <dbReference type="Proteomes" id="UP000247551"/>
    </source>
</evidence>
<evidence type="ECO:0000313" key="1">
    <source>
        <dbReference type="EMBL" id="PYF84358.1"/>
    </source>
</evidence>
<dbReference type="AlphaFoldDB" id="A0A318VA05"/>
<accession>A0A318VA05</accession>
<organism evidence="1 2">
    <name type="scientific">Marinomonas alcarazii</name>
    <dbReference type="NCBI Taxonomy" id="491949"/>
    <lineage>
        <taxon>Bacteria</taxon>
        <taxon>Pseudomonadati</taxon>
        <taxon>Pseudomonadota</taxon>
        <taxon>Gammaproteobacteria</taxon>
        <taxon>Oceanospirillales</taxon>
        <taxon>Oceanospirillaceae</taxon>
        <taxon>Marinomonas</taxon>
    </lineage>
</organism>
<dbReference type="Proteomes" id="UP000247551">
    <property type="component" value="Unassembled WGS sequence"/>
</dbReference>
<dbReference type="EMBL" id="QKLW01000001">
    <property type="protein sequence ID" value="PYF84358.1"/>
    <property type="molecule type" value="Genomic_DNA"/>
</dbReference>
<gene>
    <name evidence="1" type="ORF">DFP75_101383</name>
</gene>
<reference evidence="1 2" key="1">
    <citation type="submission" date="2018-06" db="EMBL/GenBank/DDBJ databases">
        <title>Genomic Encyclopedia of Type Strains, Phase III (KMG-III): the genomes of soil and plant-associated and newly described type strains.</title>
        <authorList>
            <person name="Whitman W."/>
        </authorList>
    </citation>
    <scope>NUCLEOTIDE SEQUENCE [LARGE SCALE GENOMIC DNA]</scope>
    <source>
        <strain evidence="1 2">CECT 7730</strain>
    </source>
</reference>
<keyword evidence="2" id="KW-1185">Reference proteome</keyword>
<sequence length="47" mass="5460">MPAIIEKGFYYKQLGLVWFVRLILYFDLLHSLYQNIPTIGTEGGRNA</sequence>